<comment type="similarity">
    <text evidence="2">Belongs to the class-D beta-lactamase family.</text>
</comment>
<comment type="caution">
    <text evidence="9">The sequence shown here is derived from an EMBL/GenBank/DDBJ whole genome shotgun (WGS) entry which is preliminary data.</text>
</comment>
<evidence type="ECO:0000256" key="4">
    <source>
        <dbReference type="ARBA" id="ARBA00022729"/>
    </source>
</evidence>
<evidence type="ECO:0000256" key="7">
    <source>
        <dbReference type="SAM" id="SignalP"/>
    </source>
</evidence>
<dbReference type="InterPro" id="IPR012338">
    <property type="entry name" value="Beta-lactam/transpept-like"/>
</dbReference>
<sequence length="271" mass="29988">MKKTVMSASLLLAGSLLAAAAQGRTVCTVIAAGDSGRVLRQEGDCATRVTPASTFKIALAVMGYDAGLLRDEHAPLQPYRQGYADWGGDNWRQPTDPTRWLKYSVVWYSQLLTRQLGEDKLARYARAFGYGNGDFSGDPGKRNGLERAWIGSSLKISPLEQVAFLYKLLKDQLPASRPAQEMTRRIVERVTLPDGWTIHGKTGMAYPRLADGSQDLERPYGWFVGWAEQGGRRMVFARLIQDEGKTEGTAGVRAREAWLREWPGLAAGLPR</sequence>
<dbReference type="Gene3D" id="3.40.710.10">
    <property type="entry name" value="DD-peptidase/beta-lactamase superfamily"/>
    <property type="match status" value="1"/>
</dbReference>
<dbReference type="NCBIfam" id="NF000270">
    <property type="entry name" value="bla_class_D_alt"/>
    <property type="match status" value="1"/>
</dbReference>
<dbReference type="PANTHER" id="PTHR30627:SF6">
    <property type="entry name" value="BETA-LACTAMASE YBXI-RELATED"/>
    <property type="match status" value="1"/>
</dbReference>
<dbReference type="InterPro" id="IPR050515">
    <property type="entry name" value="Beta-lactam/transpept"/>
</dbReference>
<dbReference type="SUPFAM" id="SSF56601">
    <property type="entry name" value="beta-lactamase/transpeptidase-like"/>
    <property type="match status" value="1"/>
</dbReference>
<feature type="domain" description="Penicillin-binding protein transpeptidase" evidence="8">
    <location>
        <begin position="43"/>
        <end position="248"/>
    </location>
</feature>
<evidence type="ECO:0000256" key="2">
    <source>
        <dbReference type="ARBA" id="ARBA00007898"/>
    </source>
</evidence>
<proteinExistence type="inferred from homology"/>
<dbReference type="EC" id="3.5.2.6" evidence="3"/>
<evidence type="ECO:0000259" key="8">
    <source>
        <dbReference type="Pfam" id="PF00905"/>
    </source>
</evidence>
<evidence type="ECO:0000256" key="6">
    <source>
        <dbReference type="ARBA" id="ARBA00023251"/>
    </source>
</evidence>
<dbReference type="InterPro" id="IPR001460">
    <property type="entry name" value="PCN-bd_Tpept"/>
</dbReference>
<reference evidence="10" key="1">
    <citation type="submission" date="2018-02" db="EMBL/GenBank/DDBJ databases">
        <authorList>
            <person name="O'Hara-Hanley K."/>
            <person name="Soby S."/>
        </authorList>
    </citation>
    <scope>NUCLEOTIDE SEQUENCE [LARGE SCALE GENOMIC DNA]</scope>
    <source>
        <strain evidence="10">MWU14-2602</strain>
    </source>
</reference>
<feature type="chain" id="PRO_5015472730" description="beta-lactamase" evidence="7">
    <location>
        <begin position="19"/>
        <end position="271"/>
    </location>
</feature>
<keyword evidence="10" id="KW-1185">Reference proteome</keyword>
<dbReference type="PANTHER" id="PTHR30627">
    <property type="entry name" value="PEPTIDOGLYCAN D,D-TRANSPEPTIDASE"/>
    <property type="match status" value="1"/>
</dbReference>
<dbReference type="EMBL" id="PQWB01000005">
    <property type="protein sequence ID" value="POZ63947.1"/>
    <property type="molecule type" value="Genomic_DNA"/>
</dbReference>
<evidence type="ECO:0000313" key="9">
    <source>
        <dbReference type="EMBL" id="POZ63947.1"/>
    </source>
</evidence>
<dbReference type="Pfam" id="PF00905">
    <property type="entry name" value="Transpeptidase"/>
    <property type="match status" value="1"/>
</dbReference>
<dbReference type="OrthoDB" id="9762883at2"/>
<protein>
    <recommendedName>
        <fullName evidence="3">beta-lactamase</fullName>
        <ecNumber evidence="3">3.5.2.6</ecNumber>
    </recommendedName>
</protein>
<evidence type="ECO:0000256" key="1">
    <source>
        <dbReference type="ARBA" id="ARBA00001526"/>
    </source>
</evidence>
<comment type="catalytic activity">
    <reaction evidence="1">
        <text>a beta-lactam + H2O = a substituted beta-amino acid</text>
        <dbReference type="Rhea" id="RHEA:20401"/>
        <dbReference type="ChEBI" id="CHEBI:15377"/>
        <dbReference type="ChEBI" id="CHEBI:35627"/>
        <dbReference type="ChEBI" id="CHEBI:140347"/>
        <dbReference type="EC" id="3.5.2.6"/>
    </reaction>
</comment>
<evidence type="ECO:0000256" key="3">
    <source>
        <dbReference type="ARBA" id="ARBA00012865"/>
    </source>
</evidence>
<dbReference type="GO" id="GO:0005886">
    <property type="term" value="C:plasma membrane"/>
    <property type="evidence" value="ECO:0007669"/>
    <property type="project" value="TreeGrafter"/>
</dbReference>
<name>A0A2S5DLL8_9NEIS</name>
<dbReference type="GO" id="GO:0046677">
    <property type="term" value="P:response to antibiotic"/>
    <property type="evidence" value="ECO:0007669"/>
    <property type="project" value="UniProtKB-KW"/>
</dbReference>
<dbReference type="GO" id="GO:0008800">
    <property type="term" value="F:beta-lactamase activity"/>
    <property type="evidence" value="ECO:0007669"/>
    <property type="project" value="UniProtKB-EC"/>
</dbReference>
<keyword evidence="4 7" id="KW-0732">Signal</keyword>
<evidence type="ECO:0000256" key="5">
    <source>
        <dbReference type="ARBA" id="ARBA00022801"/>
    </source>
</evidence>
<keyword evidence="6" id="KW-0046">Antibiotic resistance</keyword>
<dbReference type="Proteomes" id="UP000237082">
    <property type="component" value="Unassembled WGS sequence"/>
</dbReference>
<gene>
    <name evidence="9" type="ORF">C2I19_00840</name>
</gene>
<dbReference type="GO" id="GO:0071555">
    <property type="term" value="P:cell wall organization"/>
    <property type="evidence" value="ECO:0007669"/>
    <property type="project" value="TreeGrafter"/>
</dbReference>
<evidence type="ECO:0000313" key="10">
    <source>
        <dbReference type="Proteomes" id="UP000237082"/>
    </source>
</evidence>
<accession>A0A2S5DLL8</accession>
<dbReference type="AlphaFoldDB" id="A0A2S5DLL8"/>
<organism evidence="9 10">
    <name type="scientific">Chromobacterium alticapitis</name>
    <dbReference type="NCBI Taxonomy" id="2073169"/>
    <lineage>
        <taxon>Bacteria</taxon>
        <taxon>Pseudomonadati</taxon>
        <taxon>Pseudomonadota</taxon>
        <taxon>Betaproteobacteria</taxon>
        <taxon>Neisseriales</taxon>
        <taxon>Chromobacteriaceae</taxon>
        <taxon>Chromobacterium</taxon>
    </lineage>
</organism>
<keyword evidence="5" id="KW-0378">Hydrolase</keyword>
<dbReference type="RefSeq" id="WP_103900833.1">
    <property type="nucleotide sequence ID" value="NZ_PQWB01000005.1"/>
</dbReference>
<feature type="signal peptide" evidence="7">
    <location>
        <begin position="1"/>
        <end position="18"/>
    </location>
</feature>
<dbReference type="GO" id="GO:0008658">
    <property type="term" value="F:penicillin binding"/>
    <property type="evidence" value="ECO:0007669"/>
    <property type="project" value="InterPro"/>
</dbReference>